<dbReference type="KEGG" id="dez:DKM44_06840"/>
<evidence type="ECO:0000313" key="3">
    <source>
        <dbReference type="Proteomes" id="UP000245368"/>
    </source>
</evidence>
<keyword evidence="1" id="KW-0732">Signal</keyword>
<sequence length="168" mass="17593">MQGLKRAGLCLGLLLAGLAAAQGSPSPLNVTLTQDLIRSVTQNGKLVEERVAAPSAVLPGAVLLEEVTVQNVSAKALSGVKISVPVPKGARYSGAVTPSGDQWETQFSALCGGKALEFAKAPLSCTELVNGKNVTRDIKPNEYTQVRWLISSVAPGEKLKLSFRVVVN</sequence>
<reference evidence="2 3" key="1">
    <citation type="submission" date="2018-05" db="EMBL/GenBank/DDBJ databases">
        <title>Complete Genome Sequence of Deinococcus sp. strain 17bor-2.</title>
        <authorList>
            <person name="Srinivasan S."/>
        </authorList>
    </citation>
    <scope>NUCLEOTIDE SEQUENCE [LARGE SCALE GENOMIC DNA]</scope>
    <source>
        <strain evidence="2 3">17bor-2</strain>
    </source>
</reference>
<feature type="signal peptide" evidence="1">
    <location>
        <begin position="1"/>
        <end position="21"/>
    </location>
</feature>
<dbReference type="AlphaFoldDB" id="A0A2Z3JJ81"/>
<dbReference type="EMBL" id="CP029494">
    <property type="protein sequence ID" value="AWN22979.1"/>
    <property type="molecule type" value="Genomic_DNA"/>
</dbReference>
<evidence type="ECO:0000256" key="1">
    <source>
        <dbReference type="SAM" id="SignalP"/>
    </source>
</evidence>
<name>A0A2Z3JJ81_9DEIO</name>
<evidence type="ECO:0000313" key="2">
    <source>
        <dbReference type="EMBL" id="AWN22979.1"/>
    </source>
</evidence>
<feature type="chain" id="PRO_5016278003" description="DUF11 domain-containing protein" evidence="1">
    <location>
        <begin position="22"/>
        <end position="168"/>
    </location>
</feature>
<gene>
    <name evidence="2" type="ORF">DKM44_06840</name>
</gene>
<protein>
    <recommendedName>
        <fullName evidence="4">DUF11 domain-containing protein</fullName>
    </recommendedName>
</protein>
<dbReference type="OrthoDB" id="69975at2"/>
<organism evidence="2 3">
    <name type="scientific">Deinococcus irradiatisoli</name>
    <dbReference type="NCBI Taxonomy" id="2202254"/>
    <lineage>
        <taxon>Bacteria</taxon>
        <taxon>Thermotogati</taxon>
        <taxon>Deinococcota</taxon>
        <taxon>Deinococci</taxon>
        <taxon>Deinococcales</taxon>
        <taxon>Deinococcaceae</taxon>
        <taxon>Deinococcus</taxon>
    </lineage>
</organism>
<keyword evidence="3" id="KW-1185">Reference proteome</keyword>
<dbReference type="Proteomes" id="UP000245368">
    <property type="component" value="Chromosome"/>
</dbReference>
<dbReference type="RefSeq" id="WP_109826398.1">
    <property type="nucleotide sequence ID" value="NZ_CP029494.1"/>
</dbReference>
<accession>A0A2Z3JJ81</accession>
<evidence type="ECO:0008006" key="4">
    <source>
        <dbReference type="Google" id="ProtNLM"/>
    </source>
</evidence>
<proteinExistence type="predicted"/>